<dbReference type="PANTHER" id="PTHR22050">
    <property type="entry name" value="RW1 PROTEIN HOMOLOG"/>
    <property type="match status" value="1"/>
</dbReference>
<dbReference type="GO" id="GO:0016020">
    <property type="term" value="C:membrane"/>
    <property type="evidence" value="ECO:0007669"/>
    <property type="project" value="TreeGrafter"/>
</dbReference>
<feature type="chain" id="PRO_5043407537" description="Transmembrane protein 131-like N-terminal domain-containing protein" evidence="1">
    <location>
        <begin position="28"/>
        <end position="151"/>
    </location>
</feature>
<evidence type="ECO:0000313" key="3">
    <source>
        <dbReference type="EMBL" id="KAK8731352.1"/>
    </source>
</evidence>
<feature type="domain" description="Transmembrane protein 131-like N-terminal" evidence="2">
    <location>
        <begin position="79"/>
        <end position="130"/>
    </location>
</feature>
<evidence type="ECO:0000256" key="1">
    <source>
        <dbReference type="SAM" id="SignalP"/>
    </source>
</evidence>
<evidence type="ECO:0000259" key="2">
    <source>
        <dbReference type="Pfam" id="PF12371"/>
    </source>
</evidence>
<sequence length="151" mass="17237">MGTLIWKLYLIFSLLEIVNNLVGNADGQSHAFIQVDNELKYLVDGVAIHMNEIIKTGETEIRYGDIIDDKGVPSKNYIVFDPPHLDFKEHPTGMPLMRKVVVQNSSPENSVQLHSLSGNTLHFHCTFFQDKCYRVGTLHSTWCFWEGRKVS</sequence>
<keyword evidence="4" id="KW-1185">Reference proteome</keyword>
<keyword evidence="1" id="KW-0732">Signal</keyword>
<dbReference type="AlphaFoldDB" id="A0AAW0WVT0"/>
<reference evidence="3 4" key="1">
    <citation type="journal article" date="2024" name="BMC Genomics">
        <title>Genome assembly of redclaw crayfish (Cherax quadricarinatus) provides insights into its immune adaptation and hypoxia tolerance.</title>
        <authorList>
            <person name="Liu Z."/>
            <person name="Zheng J."/>
            <person name="Li H."/>
            <person name="Fang K."/>
            <person name="Wang S."/>
            <person name="He J."/>
            <person name="Zhou D."/>
            <person name="Weng S."/>
            <person name="Chi M."/>
            <person name="Gu Z."/>
            <person name="He J."/>
            <person name="Li F."/>
            <person name="Wang M."/>
        </authorList>
    </citation>
    <scope>NUCLEOTIDE SEQUENCE [LARGE SCALE GENOMIC DNA]</scope>
    <source>
        <strain evidence="3">ZL_2023a</strain>
    </source>
</reference>
<comment type="caution">
    <text evidence="3">The sequence shown here is derived from an EMBL/GenBank/DDBJ whole genome shotgun (WGS) entry which is preliminary data.</text>
</comment>
<gene>
    <name evidence="3" type="ORF">OTU49_007560</name>
</gene>
<dbReference type="Pfam" id="PF12371">
    <property type="entry name" value="TMEM131_like_N"/>
    <property type="match status" value="1"/>
</dbReference>
<dbReference type="InterPro" id="IPR022113">
    <property type="entry name" value="TMEM131L_N"/>
</dbReference>
<proteinExistence type="predicted"/>
<evidence type="ECO:0000313" key="4">
    <source>
        <dbReference type="Proteomes" id="UP001445076"/>
    </source>
</evidence>
<dbReference type="EMBL" id="JARKIK010000061">
    <property type="protein sequence ID" value="KAK8731352.1"/>
    <property type="molecule type" value="Genomic_DNA"/>
</dbReference>
<dbReference type="Proteomes" id="UP001445076">
    <property type="component" value="Unassembled WGS sequence"/>
</dbReference>
<name>A0AAW0WVT0_CHEQU</name>
<accession>A0AAW0WVT0</accession>
<organism evidence="3 4">
    <name type="scientific">Cherax quadricarinatus</name>
    <name type="common">Australian red claw crayfish</name>
    <dbReference type="NCBI Taxonomy" id="27406"/>
    <lineage>
        <taxon>Eukaryota</taxon>
        <taxon>Metazoa</taxon>
        <taxon>Ecdysozoa</taxon>
        <taxon>Arthropoda</taxon>
        <taxon>Crustacea</taxon>
        <taxon>Multicrustacea</taxon>
        <taxon>Malacostraca</taxon>
        <taxon>Eumalacostraca</taxon>
        <taxon>Eucarida</taxon>
        <taxon>Decapoda</taxon>
        <taxon>Pleocyemata</taxon>
        <taxon>Astacidea</taxon>
        <taxon>Parastacoidea</taxon>
        <taxon>Parastacidae</taxon>
        <taxon>Cherax</taxon>
    </lineage>
</organism>
<feature type="signal peptide" evidence="1">
    <location>
        <begin position="1"/>
        <end position="27"/>
    </location>
</feature>
<protein>
    <recommendedName>
        <fullName evidence="2">Transmembrane protein 131-like N-terminal domain-containing protein</fullName>
    </recommendedName>
</protein>
<dbReference type="PANTHER" id="PTHR22050:SF0">
    <property type="entry name" value="TRANSMEMBRANE PROTEIN 131 HOMOLOG"/>
    <property type="match status" value="1"/>
</dbReference>
<dbReference type="InterPro" id="IPR039877">
    <property type="entry name" value="TMEM131-like"/>
</dbReference>